<evidence type="ECO:0000256" key="3">
    <source>
        <dbReference type="ARBA" id="ARBA00012517"/>
    </source>
</evidence>
<keyword evidence="5 16" id="KW-0812">Transmembrane</keyword>
<evidence type="ECO:0000256" key="15">
    <source>
        <dbReference type="ARBA" id="ARBA00023136"/>
    </source>
</evidence>
<comment type="similarity">
    <text evidence="2 16">Belongs to the cation transport ATPase (P-type) (TC 3.A.3) family. Type IB subfamily.</text>
</comment>
<proteinExistence type="inferred from homology"/>
<feature type="transmembrane region" description="Helical" evidence="16">
    <location>
        <begin position="714"/>
        <end position="737"/>
    </location>
</feature>
<dbReference type="Gene3D" id="3.30.70.100">
    <property type="match status" value="4"/>
</dbReference>
<dbReference type="SUPFAM" id="SSF81653">
    <property type="entry name" value="Calcium ATPase, transduction domain A"/>
    <property type="match status" value="1"/>
</dbReference>
<dbReference type="Pfam" id="PF00403">
    <property type="entry name" value="HMA"/>
    <property type="match status" value="4"/>
</dbReference>
<feature type="transmembrane region" description="Helical" evidence="16">
    <location>
        <begin position="479"/>
        <end position="502"/>
    </location>
</feature>
<dbReference type="PROSITE" id="PS00154">
    <property type="entry name" value="ATPASE_E1_E2"/>
    <property type="match status" value="1"/>
</dbReference>
<evidence type="ECO:0000256" key="8">
    <source>
        <dbReference type="ARBA" id="ARBA00022796"/>
    </source>
</evidence>
<keyword evidence="6 16" id="KW-0479">Metal-binding</keyword>
<keyword evidence="15 16" id="KW-0472">Membrane</keyword>
<evidence type="ECO:0000256" key="6">
    <source>
        <dbReference type="ARBA" id="ARBA00022723"/>
    </source>
</evidence>
<dbReference type="NCBIfam" id="TIGR00003">
    <property type="entry name" value="copper ion binding protein"/>
    <property type="match status" value="4"/>
</dbReference>
<dbReference type="Gene3D" id="3.40.50.1000">
    <property type="entry name" value="HAD superfamily/HAD-like"/>
    <property type="match status" value="1"/>
</dbReference>
<feature type="transmembrane region" description="Helical" evidence="16">
    <location>
        <begin position="445"/>
        <end position="463"/>
    </location>
</feature>
<feature type="domain" description="HMA" evidence="17">
    <location>
        <begin position="24"/>
        <end position="90"/>
    </location>
</feature>
<dbReference type="InterPro" id="IPR043502">
    <property type="entry name" value="DNA/RNA_pol_sf"/>
</dbReference>
<dbReference type="SUPFAM" id="SSF55008">
    <property type="entry name" value="HMA, heavy metal-associated domain"/>
    <property type="match status" value="4"/>
</dbReference>
<name>A0AAV1LBF0_9NEOP</name>
<dbReference type="InterPro" id="IPR036163">
    <property type="entry name" value="HMA_dom_sf"/>
</dbReference>
<dbReference type="GO" id="GO:0005524">
    <property type="term" value="F:ATP binding"/>
    <property type="evidence" value="ECO:0007669"/>
    <property type="project" value="UniProtKB-UniRule"/>
</dbReference>
<evidence type="ECO:0000256" key="10">
    <source>
        <dbReference type="ARBA" id="ARBA00022842"/>
    </source>
</evidence>
<dbReference type="InterPro" id="IPR000477">
    <property type="entry name" value="RT_dom"/>
</dbReference>
<dbReference type="Gene3D" id="3.40.1110.10">
    <property type="entry name" value="Calcium-transporting ATPase, cytoplasmic domain N"/>
    <property type="match status" value="1"/>
</dbReference>
<evidence type="ECO:0000256" key="7">
    <source>
        <dbReference type="ARBA" id="ARBA00022741"/>
    </source>
</evidence>
<sequence>MLSRGIKYKRLDDVEISEPGQELVAVRVAIHGMTCQSCVRSIEDSVRGLPGVEDVKVELSENAGYFRYDPHVCSVEAIRSHIEDMGFETPTDVADDETKNLLPKEIPTDMLIDMSGPAESEVLLSVVGMTCQSCVDSIEARLRELGGVRSARVRLAEGEARVRVARGEVAPRQLADAVYELGFDVAILAVDGQPYSESLSQNKNNRDAAGDGIKPNSLAKTQLNGTCGVEAAASARCTLELRGMTCASCVAAIEKHCAKIRGVQSVLIALLAAKAEVRYEPDKVSAADIAESITTLGFPAEVLSDGDDCGQRELILNIKGMTCSSCVSKIEKTVLKLSGVASCSVALATSKCKIKYDSEVIGPRTICEAINNLGFEASVTSSHSRGANGYLEHKEEIRKWRNAFLVSLLFGGPCMVAMAYFMATMGQHSAKDMCCVLPGLSLENLLMLLLATPVQFIGGWHFYKQAYKALRHGTPNMDVLIAMTTTISYGYSLAVVIASMAMQKDTSPLTFFDTPPMLLVFVSLGRWLENIAKGKTSEALSKLLSLKPTEALLVTVDDDGNEISEKNIPVDLVERGDILKVLPGAKIPVDGKVISGQSTCDESLITGESMPVPKNKGSLVIGGSVNQLGALVVRATHTGEASTLAQIVRLVEDAQASKAPVQRLADAIAGYFVPMVVSLSLLTLICWTISGALDINRIKAITPEMYREGTRWQLILQTAFHFALSVLAIACPCALGLATPTAVMVATGVGAKLGLLIKGAEPLENAHKVKTVIFDKTGTITQGKTSVARVSLLTGDANSLPDILACLHTAELNSEHPVASAIVRWCSVGLGGGGGGGAGGEVRAGSCVGFAAVPGCGLRARVRLRPDLTTPTHLRDAINASKAGAALVVGGVPVELVEAQGDAALSSAQAAARLQALILPPAQHQRPRRLPVAREKEVQNMIEGMVKDGVIEPSSSPWCSPVVLVKKKDGSMRFCVDYRRLNDVTKKDSYPLPRIDDTLDMLTGVKWFSTLDLKSDYWQVEIDPKDKEKTAFSTGKGL</sequence>
<reference evidence="18 19" key="1">
    <citation type="submission" date="2023-11" db="EMBL/GenBank/DDBJ databases">
        <authorList>
            <person name="Hedman E."/>
            <person name="Englund M."/>
            <person name="Stromberg M."/>
            <person name="Nyberg Akerstrom W."/>
            <person name="Nylinder S."/>
            <person name="Jareborg N."/>
            <person name="Kallberg Y."/>
            <person name="Kronander E."/>
        </authorList>
    </citation>
    <scope>NUCLEOTIDE SEQUENCE [LARGE SCALE GENOMIC DNA]</scope>
</reference>
<dbReference type="PRINTS" id="PR00119">
    <property type="entry name" value="CATATPASE"/>
</dbReference>
<dbReference type="GO" id="GO:0140581">
    <property type="term" value="F:P-type monovalent copper transporter activity"/>
    <property type="evidence" value="ECO:0007669"/>
    <property type="project" value="UniProtKB-EC"/>
</dbReference>
<dbReference type="GO" id="GO:0055070">
    <property type="term" value="P:copper ion homeostasis"/>
    <property type="evidence" value="ECO:0007669"/>
    <property type="project" value="TreeGrafter"/>
</dbReference>
<comment type="caution">
    <text evidence="18">The sequence shown here is derived from an EMBL/GenBank/DDBJ whole genome shotgun (WGS) entry which is preliminary data.</text>
</comment>
<keyword evidence="13" id="KW-0186">Copper</keyword>
<dbReference type="InterPro" id="IPR027256">
    <property type="entry name" value="P-typ_ATPase_IB"/>
</dbReference>
<evidence type="ECO:0000256" key="12">
    <source>
        <dbReference type="ARBA" id="ARBA00022989"/>
    </source>
</evidence>
<keyword evidence="8" id="KW-0187">Copper transport</keyword>
<dbReference type="Gene3D" id="2.70.150.10">
    <property type="entry name" value="Calcium-transporting ATPase, cytoplasmic transduction domain A"/>
    <property type="match status" value="1"/>
</dbReference>
<keyword evidence="11" id="KW-1278">Translocase</keyword>
<dbReference type="Pfam" id="PF00078">
    <property type="entry name" value="RVT_1"/>
    <property type="match status" value="1"/>
</dbReference>
<feature type="domain" description="HMA" evidence="17">
    <location>
        <begin position="120"/>
        <end position="186"/>
    </location>
</feature>
<dbReference type="InterPro" id="IPR059000">
    <property type="entry name" value="ATPase_P-type_domA"/>
</dbReference>
<dbReference type="PANTHER" id="PTHR43520">
    <property type="entry name" value="ATP7, ISOFORM B"/>
    <property type="match status" value="1"/>
</dbReference>
<dbReference type="PRINTS" id="PR00942">
    <property type="entry name" value="CUATPASEI"/>
</dbReference>
<keyword evidence="9 16" id="KW-0067">ATP-binding</keyword>
<dbReference type="GO" id="GO:0071897">
    <property type="term" value="P:DNA biosynthetic process"/>
    <property type="evidence" value="ECO:0007669"/>
    <property type="project" value="UniProtKB-ARBA"/>
</dbReference>
<dbReference type="EC" id="7.2.2.8" evidence="3"/>
<dbReference type="Gene3D" id="3.30.70.270">
    <property type="match status" value="1"/>
</dbReference>
<dbReference type="AlphaFoldDB" id="A0AAV1LBF0"/>
<evidence type="ECO:0000256" key="2">
    <source>
        <dbReference type="ARBA" id="ARBA00006024"/>
    </source>
</evidence>
<dbReference type="GO" id="GO:0016020">
    <property type="term" value="C:membrane"/>
    <property type="evidence" value="ECO:0007669"/>
    <property type="project" value="UniProtKB-SubCell"/>
</dbReference>
<dbReference type="EMBL" id="CAVLGL010000088">
    <property type="protein sequence ID" value="CAK1592805.1"/>
    <property type="molecule type" value="Genomic_DNA"/>
</dbReference>
<evidence type="ECO:0000256" key="9">
    <source>
        <dbReference type="ARBA" id="ARBA00022840"/>
    </source>
</evidence>
<evidence type="ECO:0000256" key="11">
    <source>
        <dbReference type="ARBA" id="ARBA00022967"/>
    </source>
</evidence>
<gene>
    <name evidence="18" type="ORF">PARMNEM_LOCUS12685</name>
</gene>
<dbReference type="GO" id="GO:0005507">
    <property type="term" value="F:copper ion binding"/>
    <property type="evidence" value="ECO:0007669"/>
    <property type="project" value="InterPro"/>
</dbReference>
<dbReference type="CDD" id="cd01647">
    <property type="entry name" value="RT_LTR"/>
    <property type="match status" value="1"/>
</dbReference>
<dbReference type="PROSITE" id="PS50846">
    <property type="entry name" value="HMA_2"/>
    <property type="match status" value="4"/>
</dbReference>
<dbReference type="InterPro" id="IPR006122">
    <property type="entry name" value="HMA_Cu_ion-bd"/>
</dbReference>
<dbReference type="NCBIfam" id="TIGR01525">
    <property type="entry name" value="ATPase-IB_hvy"/>
    <property type="match status" value="1"/>
</dbReference>
<dbReference type="InterPro" id="IPR023299">
    <property type="entry name" value="ATPase_P-typ_cyto_dom_N"/>
</dbReference>
<evidence type="ECO:0000256" key="5">
    <source>
        <dbReference type="ARBA" id="ARBA00022692"/>
    </source>
</evidence>
<protein>
    <recommendedName>
        <fullName evidence="3">P-type Cu(+) transporter</fullName>
        <ecNumber evidence="3">7.2.2.8</ecNumber>
    </recommendedName>
</protein>
<dbReference type="PROSITE" id="PS01047">
    <property type="entry name" value="HMA_1"/>
    <property type="match status" value="3"/>
</dbReference>
<accession>A0AAV1LBF0</accession>
<organism evidence="18 19">
    <name type="scientific">Parnassius mnemosyne</name>
    <name type="common">clouded apollo</name>
    <dbReference type="NCBI Taxonomy" id="213953"/>
    <lineage>
        <taxon>Eukaryota</taxon>
        <taxon>Metazoa</taxon>
        <taxon>Ecdysozoa</taxon>
        <taxon>Arthropoda</taxon>
        <taxon>Hexapoda</taxon>
        <taxon>Insecta</taxon>
        <taxon>Pterygota</taxon>
        <taxon>Neoptera</taxon>
        <taxon>Endopterygota</taxon>
        <taxon>Lepidoptera</taxon>
        <taxon>Glossata</taxon>
        <taxon>Ditrysia</taxon>
        <taxon>Papilionoidea</taxon>
        <taxon>Papilionidae</taxon>
        <taxon>Parnassiinae</taxon>
        <taxon>Parnassini</taxon>
        <taxon>Parnassius</taxon>
        <taxon>Driopa</taxon>
    </lineage>
</organism>
<evidence type="ECO:0000259" key="17">
    <source>
        <dbReference type="PROSITE" id="PS50846"/>
    </source>
</evidence>
<feature type="transmembrane region" description="Helical" evidence="16">
    <location>
        <begin position="403"/>
        <end position="425"/>
    </location>
</feature>
<keyword evidence="10" id="KW-0460">Magnesium</keyword>
<feature type="domain" description="HMA" evidence="17">
    <location>
        <begin position="312"/>
        <end position="378"/>
    </location>
</feature>
<dbReference type="FunFam" id="3.30.70.100:FF:000001">
    <property type="entry name" value="ATPase copper transporting beta"/>
    <property type="match status" value="4"/>
</dbReference>
<dbReference type="InterPro" id="IPR008250">
    <property type="entry name" value="ATPase_P-typ_transduc_dom_A_sf"/>
</dbReference>
<dbReference type="SUPFAM" id="SSF56672">
    <property type="entry name" value="DNA/RNA polymerases"/>
    <property type="match status" value="1"/>
</dbReference>
<dbReference type="PANTHER" id="PTHR43520:SF8">
    <property type="entry name" value="P-TYPE CU(+) TRANSPORTER"/>
    <property type="match status" value="1"/>
</dbReference>
<evidence type="ECO:0000256" key="4">
    <source>
        <dbReference type="ARBA" id="ARBA00022448"/>
    </source>
</evidence>
<feature type="domain" description="HMA" evidence="17">
    <location>
        <begin position="235"/>
        <end position="301"/>
    </location>
</feature>
<comment type="subcellular location">
    <subcellularLocation>
        <location evidence="1">Endomembrane system</location>
        <topology evidence="1">Multi-pass membrane protein</topology>
    </subcellularLocation>
    <subcellularLocation>
        <location evidence="16">Membrane</location>
    </subcellularLocation>
</comment>
<keyword evidence="19" id="KW-1185">Reference proteome</keyword>
<dbReference type="Proteomes" id="UP001314205">
    <property type="component" value="Unassembled WGS sequence"/>
</dbReference>
<evidence type="ECO:0000256" key="13">
    <source>
        <dbReference type="ARBA" id="ARBA00023008"/>
    </source>
</evidence>
<keyword evidence="7 16" id="KW-0547">Nucleotide-binding</keyword>
<dbReference type="GO" id="GO:0043682">
    <property type="term" value="F:P-type divalent copper transporter activity"/>
    <property type="evidence" value="ECO:0007669"/>
    <property type="project" value="TreeGrafter"/>
</dbReference>
<dbReference type="SUPFAM" id="SSF81665">
    <property type="entry name" value="Calcium ATPase, transmembrane domain M"/>
    <property type="match status" value="1"/>
</dbReference>
<dbReference type="InterPro" id="IPR006121">
    <property type="entry name" value="HMA_dom"/>
</dbReference>
<evidence type="ECO:0000256" key="1">
    <source>
        <dbReference type="ARBA" id="ARBA00004127"/>
    </source>
</evidence>
<dbReference type="InterPro" id="IPR023214">
    <property type="entry name" value="HAD_sf"/>
</dbReference>
<evidence type="ECO:0000256" key="14">
    <source>
        <dbReference type="ARBA" id="ARBA00023065"/>
    </source>
</evidence>
<keyword evidence="4" id="KW-0813">Transport</keyword>
<dbReference type="FunFam" id="2.70.150.10:FF:000002">
    <property type="entry name" value="Copper-transporting ATPase 1, putative"/>
    <property type="match status" value="1"/>
</dbReference>
<dbReference type="InterPro" id="IPR017969">
    <property type="entry name" value="Heavy-metal-associated_CS"/>
</dbReference>
<dbReference type="InterPro" id="IPR018303">
    <property type="entry name" value="ATPase_P-typ_P_site"/>
</dbReference>
<feature type="transmembrane region" description="Helical" evidence="16">
    <location>
        <begin position="668"/>
        <end position="693"/>
    </location>
</feature>
<keyword evidence="12 16" id="KW-1133">Transmembrane helix</keyword>
<dbReference type="InterPro" id="IPR043128">
    <property type="entry name" value="Rev_trsase/Diguanyl_cyclase"/>
</dbReference>
<dbReference type="Gene3D" id="3.10.10.10">
    <property type="entry name" value="HIV Type 1 Reverse Transcriptase, subunit A, domain 1"/>
    <property type="match status" value="1"/>
</dbReference>
<dbReference type="CDD" id="cd00371">
    <property type="entry name" value="HMA"/>
    <property type="match status" value="4"/>
</dbReference>
<evidence type="ECO:0000313" key="19">
    <source>
        <dbReference type="Proteomes" id="UP001314205"/>
    </source>
</evidence>
<evidence type="ECO:0000256" key="16">
    <source>
        <dbReference type="RuleBase" id="RU362081"/>
    </source>
</evidence>
<evidence type="ECO:0000313" key="18">
    <source>
        <dbReference type="EMBL" id="CAK1592805.1"/>
    </source>
</evidence>
<dbReference type="SUPFAM" id="SSF81660">
    <property type="entry name" value="Metal cation-transporting ATPase, ATP-binding domain N"/>
    <property type="match status" value="1"/>
</dbReference>
<dbReference type="InterPro" id="IPR023298">
    <property type="entry name" value="ATPase_P-typ_TM_dom_sf"/>
</dbReference>
<dbReference type="Pfam" id="PF00122">
    <property type="entry name" value="E1-E2_ATPase"/>
    <property type="match status" value="1"/>
</dbReference>
<keyword evidence="14" id="KW-0406">Ion transport</keyword>